<organism evidence="1 2">
    <name type="scientific">Achlya hypogyna</name>
    <name type="common">Oomycete</name>
    <name type="synonym">Protoachlya hypogyna</name>
    <dbReference type="NCBI Taxonomy" id="1202772"/>
    <lineage>
        <taxon>Eukaryota</taxon>
        <taxon>Sar</taxon>
        <taxon>Stramenopiles</taxon>
        <taxon>Oomycota</taxon>
        <taxon>Saprolegniomycetes</taxon>
        <taxon>Saprolegniales</taxon>
        <taxon>Achlyaceae</taxon>
        <taxon>Achlya</taxon>
    </lineage>
</organism>
<protein>
    <submittedName>
        <fullName evidence="1">Uncharacterized protein</fullName>
    </submittedName>
</protein>
<gene>
    <name evidence="1" type="ORF">ACHHYP_20810</name>
</gene>
<keyword evidence="2" id="KW-1185">Reference proteome</keyword>
<reference evidence="1 2" key="1">
    <citation type="journal article" date="2014" name="Genome Biol. Evol.">
        <title>The secreted proteins of Achlya hypogyna and Thraustotheca clavata identify the ancestral oomycete secretome and reveal gene acquisitions by horizontal gene transfer.</title>
        <authorList>
            <person name="Misner I."/>
            <person name="Blouin N."/>
            <person name="Leonard G."/>
            <person name="Richards T.A."/>
            <person name="Lane C.E."/>
        </authorList>
    </citation>
    <scope>NUCLEOTIDE SEQUENCE [LARGE SCALE GENOMIC DNA]</scope>
    <source>
        <strain evidence="1 2">ATCC 48635</strain>
    </source>
</reference>
<evidence type="ECO:0000313" key="1">
    <source>
        <dbReference type="EMBL" id="OQR82247.1"/>
    </source>
</evidence>
<dbReference type="AlphaFoldDB" id="A0A1V9Y942"/>
<accession>A0A1V9Y942</accession>
<dbReference type="EMBL" id="JNBR01002540">
    <property type="protein sequence ID" value="OQR82247.1"/>
    <property type="molecule type" value="Genomic_DNA"/>
</dbReference>
<name>A0A1V9Y942_ACHHY</name>
<evidence type="ECO:0000313" key="2">
    <source>
        <dbReference type="Proteomes" id="UP000243579"/>
    </source>
</evidence>
<dbReference type="OrthoDB" id="69584at2759"/>
<sequence>MTFESLKAMDGGFQHTESIQIERISYEDDALGVTYYHTKTDQAGLKRRDTRHIYSNLACPGI</sequence>
<dbReference type="Proteomes" id="UP000243579">
    <property type="component" value="Unassembled WGS sequence"/>
</dbReference>
<proteinExistence type="predicted"/>
<comment type="caution">
    <text evidence="1">The sequence shown here is derived from an EMBL/GenBank/DDBJ whole genome shotgun (WGS) entry which is preliminary data.</text>
</comment>